<dbReference type="Proteomes" id="UP000076078">
    <property type="component" value="Unassembled WGS sequence"/>
</dbReference>
<feature type="chain" id="PRO_5007592932" description="Endonuclease/exonuclease/phosphatase domain-containing protein" evidence="3">
    <location>
        <begin position="20"/>
        <end position="578"/>
    </location>
</feature>
<dbReference type="EMBL" id="LODT01000039">
    <property type="protein sequence ID" value="KYQ89563.1"/>
    <property type="molecule type" value="Genomic_DNA"/>
</dbReference>
<proteinExistence type="inferred from homology"/>
<evidence type="ECO:0000256" key="3">
    <source>
        <dbReference type="SAM" id="SignalP"/>
    </source>
</evidence>
<dbReference type="AlphaFoldDB" id="A0A151Z6H4"/>
<sequence>MVLKVVFFLFLLLLTYVDSQHCLDHRNDINTKYQWSFYYSDRPSKLTFSFSYDGGKINSERQTKNNYKKLFKTIKDSDMIAFLFSEQGGTSDYAHHKSFLVLNKDYKSGFVLLHTYPDLHNSFIRDEETTMSHTQHMICISLNSKEDVDTILDMYEKIQPFLVYKFEGSSYDDYTNKKTDRPNFPISLPWSFQDDVYCFGGIFGDDTSTKTDATEVTKDLLALNKAKFDACFKNIERNLAGFQFYATVSQRKLKKLRGENTVREFGVDSWWKLTRKLEEQFFMISHVHPDKGFGSIYSKEISIQNIVWDYGNSEASEGYHHDKIAFSKKKDSKLVCLGDGNRDYTQNSRSGFIGCISNEPIHTFFTGKNRIYLNEEYMILDETTEDDLFPIDANYIASRRKFIYNLSTVNKVKPKKRQLGEEKTLPSLADPTLDKHLKLSDGSTVEVRTALRSFIIDFEKEPLGKEIESKEATPNRLHCVQKCLVAKSKKYREYKDGVRIECTTPRKQGGCGSIAVDNFSLEVDDVTKGSINTKLIELLEYMYKNKLISDGQIIARYEKHLEEDAEESKKVVKKHKIK</sequence>
<evidence type="ECO:0000256" key="2">
    <source>
        <dbReference type="ARBA" id="ARBA00022801"/>
    </source>
</evidence>
<comment type="similarity">
    <text evidence="1">Belongs to the DNase II family.</text>
</comment>
<keyword evidence="3" id="KW-0732">Signal</keyword>
<evidence type="ECO:0000256" key="1">
    <source>
        <dbReference type="ARBA" id="ARBA00007527"/>
    </source>
</evidence>
<accession>A0A151Z6H4</accession>
<dbReference type="PANTHER" id="PTHR10858:SF23">
    <property type="entry name" value="DEOXYRIBONUCLEASE II"/>
    <property type="match status" value="1"/>
</dbReference>
<organism evidence="4 5">
    <name type="scientific">Tieghemostelium lacteum</name>
    <name type="common">Slime mold</name>
    <name type="synonym">Dictyostelium lacteum</name>
    <dbReference type="NCBI Taxonomy" id="361077"/>
    <lineage>
        <taxon>Eukaryota</taxon>
        <taxon>Amoebozoa</taxon>
        <taxon>Evosea</taxon>
        <taxon>Eumycetozoa</taxon>
        <taxon>Dictyostelia</taxon>
        <taxon>Dictyosteliales</taxon>
        <taxon>Raperosteliaceae</taxon>
        <taxon>Tieghemostelium</taxon>
    </lineage>
</organism>
<protein>
    <recommendedName>
        <fullName evidence="6">Endonuclease/exonuclease/phosphatase domain-containing protein</fullName>
    </recommendedName>
</protein>
<dbReference type="Pfam" id="PF03265">
    <property type="entry name" value="DNase_II"/>
    <property type="match status" value="1"/>
</dbReference>
<keyword evidence="5" id="KW-1185">Reference proteome</keyword>
<keyword evidence="2" id="KW-0378">Hydrolase</keyword>
<feature type="signal peptide" evidence="3">
    <location>
        <begin position="1"/>
        <end position="19"/>
    </location>
</feature>
<reference evidence="4 5" key="1">
    <citation type="submission" date="2015-12" db="EMBL/GenBank/DDBJ databases">
        <title>Dictyostelia acquired genes for synthesis and detection of signals that induce cell-type specialization by lateral gene transfer from prokaryotes.</title>
        <authorList>
            <person name="Gloeckner G."/>
            <person name="Schaap P."/>
        </authorList>
    </citation>
    <scope>NUCLEOTIDE SEQUENCE [LARGE SCALE GENOMIC DNA]</scope>
    <source>
        <strain evidence="4 5">TK</strain>
    </source>
</reference>
<dbReference type="InterPro" id="IPR004947">
    <property type="entry name" value="DNase_II"/>
</dbReference>
<gene>
    <name evidence="4" type="ORF">DLAC_09514</name>
</gene>
<dbReference type="OrthoDB" id="24366at2759"/>
<name>A0A151Z6H4_TIELA</name>
<evidence type="ECO:0008006" key="6">
    <source>
        <dbReference type="Google" id="ProtNLM"/>
    </source>
</evidence>
<evidence type="ECO:0000313" key="4">
    <source>
        <dbReference type="EMBL" id="KYQ89563.1"/>
    </source>
</evidence>
<dbReference type="PANTHER" id="PTHR10858">
    <property type="entry name" value="DEOXYRIBONUCLEASE II"/>
    <property type="match status" value="1"/>
</dbReference>
<evidence type="ECO:0000313" key="5">
    <source>
        <dbReference type="Proteomes" id="UP000076078"/>
    </source>
</evidence>
<dbReference type="GO" id="GO:0004531">
    <property type="term" value="F:deoxyribonuclease II activity"/>
    <property type="evidence" value="ECO:0007669"/>
    <property type="project" value="InterPro"/>
</dbReference>
<comment type="caution">
    <text evidence="4">The sequence shown here is derived from an EMBL/GenBank/DDBJ whole genome shotgun (WGS) entry which is preliminary data.</text>
</comment>
<dbReference type="InParanoid" id="A0A151Z6H4"/>